<keyword evidence="1" id="KW-1133">Transmembrane helix</keyword>
<keyword evidence="1" id="KW-0812">Transmembrane</keyword>
<proteinExistence type="predicted"/>
<keyword evidence="3" id="KW-1185">Reference proteome</keyword>
<dbReference type="Pfam" id="PF08757">
    <property type="entry name" value="CotH"/>
    <property type="match status" value="1"/>
</dbReference>
<gene>
    <name evidence="2" type="ORF">SAMN02745725_02594</name>
</gene>
<protein>
    <submittedName>
        <fullName evidence="2">CotH protein</fullName>
    </submittedName>
</protein>
<dbReference type="Proteomes" id="UP000184185">
    <property type="component" value="Unassembled WGS sequence"/>
</dbReference>
<organism evidence="2 3">
    <name type="scientific">Pseudobutyrivibrio xylanivorans DSM 14809</name>
    <dbReference type="NCBI Taxonomy" id="1123012"/>
    <lineage>
        <taxon>Bacteria</taxon>
        <taxon>Bacillati</taxon>
        <taxon>Bacillota</taxon>
        <taxon>Clostridia</taxon>
        <taxon>Lachnospirales</taxon>
        <taxon>Lachnospiraceae</taxon>
        <taxon>Pseudobutyrivibrio</taxon>
    </lineage>
</organism>
<evidence type="ECO:0000313" key="2">
    <source>
        <dbReference type="EMBL" id="SHJ45705.1"/>
    </source>
</evidence>
<keyword evidence="1" id="KW-0472">Membrane</keyword>
<evidence type="ECO:0000256" key="1">
    <source>
        <dbReference type="SAM" id="Phobius"/>
    </source>
</evidence>
<accession>A0A1M6JGC2</accession>
<sequence>MAFLSLKFKSPKFIQSIITLCFAIFVIAGLLIIDSRMNPSYAWEDVQIDETALRKYEQQTSEDTPALFSDIYFNDEKLIYDQATDTFYYSAIEDDAEIESKTIIRMPSISFKAALKQSKPKLALYTGNTTSTAPSCEPKLVIKSGISISISNLVITTLPVMNINVSAETVKELGLDDTYAIDNYTSVTMSLYDNSADFDDASRLIESPAKIHTRGGTTIGFPQKSYRLSLLENGEDHSTKSKKNLLGLREDDDWILYSPYSDYEKIRTVFSMNLWHDMAYDRNEWNAPNSNEYKYIELFINNRYHGLYALTYPIDNKQFDIQDEETLFKKKDWSGTEFSLDLEPTDSGDLWLPGYSLEDGSMEGFEQLHELYYEMAYSKDPNTIRSTCDMDDAIDLWFFYKLTQAVDNVYTNQVKNLYSATKLSDTGIDGYKLLLCPWDMDQTFGNRYVDGQGNHGITSYFNSPDYDLPIEWSPVYFLMECGDEDILPELQARYDELRNTVWSDDAIKASIAKYEDAIYNSGAYMRTMDRWWDGNYYTPDKKLDDFENYVLERLKCMNDYMDSLY</sequence>
<dbReference type="OrthoDB" id="9803752at2"/>
<name>A0A1M6JGC2_PSEXY</name>
<feature type="transmembrane region" description="Helical" evidence="1">
    <location>
        <begin position="13"/>
        <end position="33"/>
    </location>
</feature>
<dbReference type="RefSeq" id="WP_072918769.1">
    <property type="nucleotide sequence ID" value="NZ_FQYQ01000023.1"/>
</dbReference>
<dbReference type="AlphaFoldDB" id="A0A1M6JGC2"/>
<reference evidence="2 3" key="1">
    <citation type="submission" date="2016-11" db="EMBL/GenBank/DDBJ databases">
        <authorList>
            <person name="Jaros S."/>
            <person name="Januszkiewicz K."/>
            <person name="Wedrychowicz H."/>
        </authorList>
    </citation>
    <scope>NUCLEOTIDE SEQUENCE [LARGE SCALE GENOMIC DNA]</scope>
    <source>
        <strain evidence="2 3">DSM 14809</strain>
    </source>
</reference>
<dbReference type="InterPro" id="IPR014867">
    <property type="entry name" value="Spore_coat_CotH_CotH2/3/7"/>
</dbReference>
<dbReference type="EMBL" id="FQYQ01000023">
    <property type="protein sequence ID" value="SHJ45705.1"/>
    <property type="molecule type" value="Genomic_DNA"/>
</dbReference>
<evidence type="ECO:0000313" key="3">
    <source>
        <dbReference type="Proteomes" id="UP000184185"/>
    </source>
</evidence>